<feature type="compositionally biased region" description="Basic and acidic residues" evidence="1">
    <location>
        <begin position="59"/>
        <end position="79"/>
    </location>
</feature>
<comment type="caution">
    <text evidence="3">The sequence shown here is derived from an EMBL/GenBank/DDBJ whole genome shotgun (WGS) entry which is preliminary data.</text>
</comment>
<evidence type="ECO:0000256" key="1">
    <source>
        <dbReference type="SAM" id="MobiDB-lite"/>
    </source>
</evidence>
<keyword evidence="2" id="KW-0472">Membrane</keyword>
<proteinExistence type="predicted"/>
<reference evidence="3" key="1">
    <citation type="journal article" date="2023" name="Genome Biol. Evol.">
        <title>Long-read-based Genome Assembly of Drosophila gunungcola Reveals Fewer Chemosensory Genes in Flower-breeding Species.</title>
        <authorList>
            <person name="Negi A."/>
            <person name="Liao B.Y."/>
            <person name="Yeh S.D."/>
        </authorList>
    </citation>
    <scope>NUCLEOTIDE SEQUENCE</scope>
    <source>
        <strain evidence="3">Sukarami</strain>
    </source>
</reference>
<keyword evidence="4" id="KW-1185">Reference proteome</keyword>
<feature type="transmembrane region" description="Helical" evidence="2">
    <location>
        <begin position="31"/>
        <end position="50"/>
    </location>
</feature>
<gene>
    <name evidence="3" type="ORF">M5D96_001696</name>
</gene>
<keyword evidence="2" id="KW-1133">Transmembrane helix</keyword>
<protein>
    <submittedName>
        <fullName evidence="3">Uncharacterized protein</fullName>
    </submittedName>
</protein>
<sequence length="79" mass="9051">MRWLLLCRSQFGFHSARVRFRSVSDSDSVSISLFAVFCSLFGSHTCSSILQKNKKKRNKQPDEIHKKPTNAHDGEAVRK</sequence>
<feature type="region of interest" description="Disordered" evidence="1">
    <location>
        <begin position="51"/>
        <end position="79"/>
    </location>
</feature>
<evidence type="ECO:0000313" key="3">
    <source>
        <dbReference type="EMBL" id="KAI8045514.1"/>
    </source>
</evidence>
<dbReference type="AlphaFoldDB" id="A0A9Q0BVN6"/>
<organism evidence="3 4">
    <name type="scientific">Drosophila gunungcola</name>
    <name type="common">fruit fly</name>
    <dbReference type="NCBI Taxonomy" id="103775"/>
    <lineage>
        <taxon>Eukaryota</taxon>
        <taxon>Metazoa</taxon>
        <taxon>Ecdysozoa</taxon>
        <taxon>Arthropoda</taxon>
        <taxon>Hexapoda</taxon>
        <taxon>Insecta</taxon>
        <taxon>Pterygota</taxon>
        <taxon>Neoptera</taxon>
        <taxon>Endopterygota</taxon>
        <taxon>Diptera</taxon>
        <taxon>Brachycera</taxon>
        <taxon>Muscomorpha</taxon>
        <taxon>Ephydroidea</taxon>
        <taxon>Drosophilidae</taxon>
        <taxon>Drosophila</taxon>
        <taxon>Sophophora</taxon>
    </lineage>
</organism>
<evidence type="ECO:0000313" key="4">
    <source>
        <dbReference type="Proteomes" id="UP001059596"/>
    </source>
</evidence>
<accession>A0A9Q0BVN6</accession>
<name>A0A9Q0BVN6_9MUSC</name>
<keyword evidence="2" id="KW-0812">Transmembrane</keyword>
<dbReference type="Proteomes" id="UP001059596">
    <property type="component" value="Chromosome 3R"/>
</dbReference>
<dbReference type="EMBL" id="JAMKOV010000001">
    <property type="protein sequence ID" value="KAI8045514.1"/>
    <property type="molecule type" value="Genomic_DNA"/>
</dbReference>
<evidence type="ECO:0000256" key="2">
    <source>
        <dbReference type="SAM" id="Phobius"/>
    </source>
</evidence>